<dbReference type="Pfam" id="PF17855">
    <property type="entry name" value="MCM_lid"/>
    <property type="match status" value="1"/>
</dbReference>
<comment type="caution">
    <text evidence="6">The sequence shown here is derived from an EMBL/GenBank/DDBJ whole genome shotgun (WGS) entry which is preliminary data.</text>
</comment>
<dbReference type="EMBL" id="AYKW01000006">
    <property type="protein sequence ID" value="PIL34044.1"/>
    <property type="molecule type" value="Genomic_DNA"/>
</dbReference>
<dbReference type="InterPro" id="IPR027417">
    <property type="entry name" value="P-loop_NTPase"/>
</dbReference>
<dbReference type="InterPro" id="IPR041562">
    <property type="entry name" value="MCM_lid"/>
</dbReference>
<keyword evidence="1 4" id="KW-0547">Nucleotide-binding</keyword>
<proteinExistence type="inferred from homology"/>
<dbReference type="PANTHER" id="PTHR11630:SF44">
    <property type="entry name" value="DNA REPLICATION LICENSING FACTOR MCM2"/>
    <property type="match status" value="1"/>
</dbReference>
<accession>A0A2G8SJV8</accession>
<dbReference type="GO" id="GO:0042555">
    <property type="term" value="C:MCM complex"/>
    <property type="evidence" value="ECO:0007669"/>
    <property type="project" value="TreeGrafter"/>
</dbReference>
<dbReference type="STRING" id="1077348.A0A2G8SJV8"/>
<evidence type="ECO:0000256" key="3">
    <source>
        <dbReference type="ARBA" id="ARBA00023125"/>
    </source>
</evidence>
<name>A0A2G8SJV8_9APHY</name>
<dbReference type="SMART" id="SM00350">
    <property type="entry name" value="MCM"/>
    <property type="match status" value="1"/>
</dbReference>
<evidence type="ECO:0000313" key="7">
    <source>
        <dbReference type="Proteomes" id="UP000230002"/>
    </source>
</evidence>
<reference evidence="6 7" key="1">
    <citation type="journal article" date="2015" name="Sci. Rep.">
        <title>Chromosome-level genome map provides insights into diverse defense mechanisms in the medicinal fungus Ganoderma sinense.</title>
        <authorList>
            <person name="Zhu Y."/>
            <person name="Xu J."/>
            <person name="Sun C."/>
            <person name="Zhou S."/>
            <person name="Xu H."/>
            <person name="Nelson D.R."/>
            <person name="Qian J."/>
            <person name="Song J."/>
            <person name="Luo H."/>
            <person name="Xiang L."/>
            <person name="Li Y."/>
            <person name="Xu Z."/>
            <person name="Ji A."/>
            <person name="Wang L."/>
            <person name="Lu S."/>
            <person name="Hayward A."/>
            <person name="Sun W."/>
            <person name="Li X."/>
            <person name="Schwartz D.C."/>
            <person name="Wang Y."/>
            <person name="Chen S."/>
        </authorList>
    </citation>
    <scope>NUCLEOTIDE SEQUENCE [LARGE SCALE GENOMIC DNA]</scope>
    <source>
        <strain evidence="6 7">ZZ0214-1</strain>
    </source>
</reference>
<comment type="similarity">
    <text evidence="4">Belongs to the MCM family.</text>
</comment>
<dbReference type="GO" id="GO:0003697">
    <property type="term" value="F:single-stranded DNA binding"/>
    <property type="evidence" value="ECO:0007669"/>
    <property type="project" value="TreeGrafter"/>
</dbReference>
<dbReference type="GO" id="GO:0000727">
    <property type="term" value="P:double-strand break repair via break-induced replication"/>
    <property type="evidence" value="ECO:0007669"/>
    <property type="project" value="TreeGrafter"/>
</dbReference>
<evidence type="ECO:0000259" key="5">
    <source>
        <dbReference type="PROSITE" id="PS50051"/>
    </source>
</evidence>
<keyword evidence="3 4" id="KW-0238">DNA-binding</keyword>
<dbReference type="PANTHER" id="PTHR11630">
    <property type="entry name" value="DNA REPLICATION LICENSING FACTOR MCM FAMILY MEMBER"/>
    <property type="match status" value="1"/>
</dbReference>
<dbReference type="GO" id="GO:0017116">
    <property type="term" value="F:single-stranded DNA helicase activity"/>
    <property type="evidence" value="ECO:0007669"/>
    <property type="project" value="TreeGrafter"/>
</dbReference>
<evidence type="ECO:0000313" key="6">
    <source>
        <dbReference type="EMBL" id="PIL34044.1"/>
    </source>
</evidence>
<keyword evidence="2 4" id="KW-0067">ATP-binding</keyword>
<dbReference type="InterPro" id="IPR001208">
    <property type="entry name" value="MCM_dom"/>
</dbReference>
<keyword evidence="7" id="KW-1185">Reference proteome</keyword>
<gene>
    <name evidence="6" type="ORF">GSI_03753</name>
</gene>
<protein>
    <recommendedName>
        <fullName evidence="5">MCM C-terminal AAA(+) ATPase domain-containing protein</fullName>
    </recommendedName>
</protein>
<dbReference type="SUPFAM" id="SSF52540">
    <property type="entry name" value="P-loop containing nucleoside triphosphate hydrolases"/>
    <property type="match status" value="1"/>
</dbReference>
<dbReference type="Proteomes" id="UP000230002">
    <property type="component" value="Unassembled WGS sequence"/>
</dbReference>
<feature type="domain" description="MCM C-terminal AAA(+) ATPase" evidence="5">
    <location>
        <begin position="1"/>
        <end position="88"/>
    </location>
</feature>
<dbReference type="InterPro" id="IPR059098">
    <property type="entry name" value="WHD_MCM2"/>
</dbReference>
<evidence type="ECO:0000256" key="2">
    <source>
        <dbReference type="ARBA" id="ARBA00022840"/>
    </source>
</evidence>
<evidence type="ECO:0000256" key="4">
    <source>
        <dbReference type="RuleBase" id="RU004070"/>
    </source>
</evidence>
<dbReference type="GO" id="GO:0043138">
    <property type="term" value="F:3'-5' DNA helicase activity"/>
    <property type="evidence" value="ECO:0007669"/>
    <property type="project" value="TreeGrafter"/>
</dbReference>
<dbReference type="PRINTS" id="PR01657">
    <property type="entry name" value="MCMFAMILY"/>
</dbReference>
<dbReference type="GO" id="GO:0005634">
    <property type="term" value="C:nucleus"/>
    <property type="evidence" value="ECO:0007669"/>
    <property type="project" value="TreeGrafter"/>
</dbReference>
<dbReference type="InterPro" id="IPR031327">
    <property type="entry name" value="MCM"/>
</dbReference>
<dbReference type="Gene3D" id="3.40.50.300">
    <property type="entry name" value="P-loop containing nucleotide triphosphate hydrolases"/>
    <property type="match status" value="1"/>
</dbReference>
<dbReference type="GO" id="GO:1902975">
    <property type="term" value="P:mitotic DNA replication initiation"/>
    <property type="evidence" value="ECO:0007669"/>
    <property type="project" value="TreeGrafter"/>
</dbReference>
<organism evidence="6 7">
    <name type="scientific">Ganoderma sinense ZZ0214-1</name>
    <dbReference type="NCBI Taxonomy" id="1077348"/>
    <lineage>
        <taxon>Eukaryota</taxon>
        <taxon>Fungi</taxon>
        <taxon>Dikarya</taxon>
        <taxon>Basidiomycota</taxon>
        <taxon>Agaricomycotina</taxon>
        <taxon>Agaricomycetes</taxon>
        <taxon>Polyporales</taxon>
        <taxon>Polyporaceae</taxon>
        <taxon>Ganoderma</taxon>
    </lineage>
</organism>
<dbReference type="OrthoDB" id="844at2759"/>
<dbReference type="Pfam" id="PF23669">
    <property type="entry name" value="WHD_MCM2"/>
    <property type="match status" value="1"/>
</dbReference>
<evidence type="ECO:0000256" key="1">
    <source>
        <dbReference type="ARBA" id="ARBA00022741"/>
    </source>
</evidence>
<dbReference type="PROSITE" id="PS50051">
    <property type="entry name" value="MCM_2"/>
    <property type="match status" value="1"/>
</dbReference>
<dbReference type="GO" id="GO:0005524">
    <property type="term" value="F:ATP binding"/>
    <property type="evidence" value="ECO:0007669"/>
    <property type="project" value="UniProtKB-KW"/>
</dbReference>
<sequence>MNDADRTSIHEAMEQQSISISKAGIVTTLQARCAIIAAANPIRGRYNPTIPFQQNVELTEPILSRFDVLCVVKDTVDPVQDELLARFVVGSHLRSHPKFDSDKEEMEVGSTLDADIIPQDLLRKYIMYAKDKVHPKLYDLDQEKLSRLFADLRRESLATGSYPITVRHLESMIRMAEASAKMALREYVRGDDIDLAISVAVGSFVSAQKMSIKKTLERGFRKYLTQARDHEELLAFVLGQIVKEKARFYQLQRHQQPESITVKVSELDERAKEHDIYDTSPFLRSKLFAANGYKLKEGTIEKTFRQGNE</sequence>
<dbReference type="Pfam" id="PF00493">
    <property type="entry name" value="MCM"/>
    <property type="match status" value="1"/>
</dbReference>
<dbReference type="AlphaFoldDB" id="A0A2G8SJV8"/>